<gene>
    <name evidence="2" type="ORF">VitviT2T_007020</name>
</gene>
<sequence>MCGGDFMSKNPEEAMDFLSYVAEVSRGWDEPNAREVGRVNSQPNASNAKAGMYTLNEDTNMKSKFAAMARRLEELEVTKIREVQAISDTPMQAKPCSICQSFKHLVEECPTMPVVREMFGDQANVIGQFKPNNNASYGNTYNSNWKNHPNFSSKPSDSCSVGVCNERHRSLYSERGMAIQGSAEVKGSDGVGVEPPRVLGIREQRNEGQRLGIGEGRD</sequence>
<evidence type="ECO:0008006" key="4">
    <source>
        <dbReference type="Google" id="ProtNLM"/>
    </source>
</evidence>
<feature type="region of interest" description="Disordered" evidence="1">
    <location>
        <begin position="183"/>
        <end position="218"/>
    </location>
</feature>
<accession>A0ABY9BYK8</accession>
<evidence type="ECO:0000313" key="3">
    <source>
        <dbReference type="Proteomes" id="UP001227230"/>
    </source>
</evidence>
<evidence type="ECO:0000256" key="1">
    <source>
        <dbReference type="SAM" id="MobiDB-lite"/>
    </source>
</evidence>
<dbReference type="EMBL" id="CP126652">
    <property type="protein sequence ID" value="WJZ87653.1"/>
    <property type="molecule type" value="Genomic_DNA"/>
</dbReference>
<reference evidence="2 3" key="1">
    <citation type="journal article" date="2023" name="Hortic Res">
        <title>The complete reference genome for grapevine (Vitis vinifera L.) genetics and breeding.</title>
        <authorList>
            <person name="Shi X."/>
            <person name="Cao S."/>
            <person name="Wang X."/>
            <person name="Huang S."/>
            <person name="Wang Y."/>
            <person name="Liu Z."/>
            <person name="Liu W."/>
            <person name="Leng X."/>
            <person name="Peng Y."/>
            <person name="Wang N."/>
            <person name="Wang Y."/>
            <person name="Ma Z."/>
            <person name="Xu X."/>
            <person name="Zhang F."/>
            <person name="Xue H."/>
            <person name="Zhong H."/>
            <person name="Wang Y."/>
            <person name="Zhang K."/>
            <person name="Velt A."/>
            <person name="Avia K."/>
            <person name="Holtgrawe D."/>
            <person name="Grimplet J."/>
            <person name="Matus J.T."/>
            <person name="Ware D."/>
            <person name="Wu X."/>
            <person name="Wang H."/>
            <person name="Liu C."/>
            <person name="Fang Y."/>
            <person name="Rustenholz C."/>
            <person name="Cheng Z."/>
            <person name="Xiao H."/>
            <person name="Zhou Y."/>
        </authorList>
    </citation>
    <scope>NUCLEOTIDE SEQUENCE [LARGE SCALE GENOMIC DNA]</scope>
    <source>
        <strain evidence="3">cv. Pinot noir / PN40024</strain>
        <tissue evidence="2">Leaf</tissue>
    </source>
</reference>
<dbReference type="Proteomes" id="UP001227230">
    <property type="component" value="Chromosome 5"/>
</dbReference>
<keyword evidence="3" id="KW-1185">Reference proteome</keyword>
<proteinExistence type="predicted"/>
<organism evidence="2 3">
    <name type="scientific">Vitis vinifera</name>
    <name type="common">Grape</name>
    <dbReference type="NCBI Taxonomy" id="29760"/>
    <lineage>
        <taxon>Eukaryota</taxon>
        <taxon>Viridiplantae</taxon>
        <taxon>Streptophyta</taxon>
        <taxon>Embryophyta</taxon>
        <taxon>Tracheophyta</taxon>
        <taxon>Spermatophyta</taxon>
        <taxon>Magnoliopsida</taxon>
        <taxon>eudicotyledons</taxon>
        <taxon>Gunneridae</taxon>
        <taxon>Pentapetalae</taxon>
        <taxon>rosids</taxon>
        <taxon>Vitales</taxon>
        <taxon>Vitaceae</taxon>
        <taxon>Viteae</taxon>
        <taxon>Vitis</taxon>
    </lineage>
</organism>
<name>A0ABY9BYK8_VITVI</name>
<protein>
    <recommendedName>
        <fullName evidence="4">Retrotransposon gag domain-containing protein</fullName>
    </recommendedName>
</protein>
<evidence type="ECO:0000313" key="2">
    <source>
        <dbReference type="EMBL" id="WJZ87653.1"/>
    </source>
</evidence>